<dbReference type="Proteomes" id="UP001352533">
    <property type="component" value="Unassembled WGS sequence"/>
</dbReference>
<organism evidence="3 4">
    <name type="scientific">Avibacterium paragallinarum</name>
    <name type="common">Haemophilus gallinarum</name>
    <dbReference type="NCBI Taxonomy" id="728"/>
    <lineage>
        <taxon>Bacteria</taxon>
        <taxon>Pseudomonadati</taxon>
        <taxon>Pseudomonadota</taxon>
        <taxon>Gammaproteobacteria</taxon>
        <taxon>Pasteurellales</taxon>
        <taxon>Pasteurellaceae</taxon>
        <taxon>Avibacterium</taxon>
    </lineage>
</organism>
<name>A0ABU7QRD4_AVIPA</name>
<feature type="domain" description="Large polyvalent protein-associated" evidence="2">
    <location>
        <begin position="145"/>
        <end position="189"/>
    </location>
</feature>
<evidence type="ECO:0000313" key="3">
    <source>
        <dbReference type="EMBL" id="MEE6113164.1"/>
    </source>
</evidence>
<dbReference type="EMBL" id="JAMDKS010000016">
    <property type="protein sequence ID" value="MEE6113164.1"/>
    <property type="molecule type" value="Genomic_DNA"/>
</dbReference>
<evidence type="ECO:0000259" key="2">
    <source>
        <dbReference type="Pfam" id="PF18798"/>
    </source>
</evidence>
<reference evidence="3 4" key="1">
    <citation type="journal article" date="2022" name="Front. Microbiol.">
        <title>Commensal bacteria contribute to the growth of multidrug-resistant Avibacterium paragallinarum in chickens.</title>
        <authorList>
            <person name="Zhu J."/>
            <person name="Chen Y."/>
            <person name="Wu Y."/>
            <person name="Wang Y."/>
            <person name="Zhu K."/>
        </authorList>
    </citation>
    <scope>NUCLEOTIDE SEQUENCE [LARGE SCALE GENOMIC DNA]</scope>
    <source>
        <strain evidence="3 4">AV12</strain>
    </source>
</reference>
<keyword evidence="4" id="KW-1185">Reference proteome</keyword>
<evidence type="ECO:0000256" key="1">
    <source>
        <dbReference type="SAM" id="MobiDB-lite"/>
    </source>
</evidence>
<accession>A0ABU7QRD4</accession>
<feature type="compositionally biased region" description="Polar residues" evidence="1">
    <location>
        <begin position="19"/>
        <end position="34"/>
    </location>
</feature>
<dbReference type="InterPro" id="IPR040824">
    <property type="entry name" value="LPD3"/>
</dbReference>
<dbReference type="RefSeq" id="WP_228516285.1">
    <property type="nucleotide sequence ID" value="NZ_JACEWB010000016.1"/>
</dbReference>
<sequence length="207" mass="23566">MPNVLLSKDNLSGFNIKTESDLSQYQHSPSNQKNTEADAEIQQDRQFLQKILGDVANQIELVRAVIANSTTGEKYYDHKLSEIEKGDILEMTSRLSSAEISNQSPDLDDKRLLQILQDKSEDKSAVEDQNLSEQRYSQEKENGEHDYKDPDHLQSIAAIPQIIENAIYVDTLPNEDKEKHPNIQRYDYTVKAGFLLLKMVAVIMSIN</sequence>
<feature type="compositionally biased region" description="Basic and acidic residues" evidence="1">
    <location>
        <begin position="136"/>
        <end position="149"/>
    </location>
</feature>
<proteinExistence type="predicted"/>
<feature type="region of interest" description="Disordered" evidence="1">
    <location>
        <begin position="19"/>
        <end position="38"/>
    </location>
</feature>
<gene>
    <name evidence="3" type="ORF">M5S25_08160</name>
</gene>
<protein>
    <recommendedName>
        <fullName evidence="2">Large polyvalent protein-associated domain-containing protein</fullName>
    </recommendedName>
</protein>
<dbReference type="Pfam" id="PF18798">
    <property type="entry name" value="LPD3"/>
    <property type="match status" value="1"/>
</dbReference>
<feature type="region of interest" description="Disordered" evidence="1">
    <location>
        <begin position="119"/>
        <end position="149"/>
    </location>
</feature>
<evidence type="ECO:0000313" key="4">
    <source>
        <dbReference type="Proteomes" id="UP001352533"/>
    </source>
</evidence>
<comment type="caution">
    <text evidence="3">The sequence shown here is derived from an EMBL/GenBank/DDBJ whole genome shotgun (WGS) entry which is preliminary data.</text>
</comment>